<keyword evidence="3" id="KW-1185">Reference proteome</keyword>
<feature type="domain" description="Putative restriction endonuclease" evidence="1">
    <location>
        <begin position="19"/>
        <end position="187"/>
    </location>
</feature>
<name>A0A3A4KCN7_9NOCA</name>
<dbReference type="CDD" id="cd06260">
    <property type="entry name" value="DUF820-like"/>
    <property type="match status" value="1"/>
</dbReference>
<keyword evidence="2" id="KW-0378">Hydrolase</keyword>
<dbReference type="SUPFAM" id="SSF52980">
    <property type="entry name" value="Restriction endonuclease-like"/>
    <property type="match status" value="1"/>
</dbReference>
<protein>
    <submittedName>
        <fullName evidence="2">Uma2 family endonuclease</fullName>
    </submittedName>
</protein>
<gene>
    <name evidence="2" type="ORF">D5S18_08975</name>
</gene>
<evidence type="ECO:0000313" key="3">
    <source>
        <dbReference type="Proteomes" id="UP000266677"/>
    </source>
</evidence>
<dbReference type="Gene3D" id="3.90.1570.10">
    <property type="entry name" value="tt1808, chain A"/>
    <property type="match status" value="1"/>
</dbReference>
<dbReference type="Pfam" id="PF05685">
    <property type="entry name" value="Uma2"/>
    <property type="match status" value="1"/>
</dbReference>
<dbReference type="PANTHER" id="PTHR35400">
    <property type="entry name" value="SLR1083 PROTEIN"/>
    <property type="match status" value="1"/>
</dbReference>
<dbReference type="PANTHER" id="PTHR35400:SF3">
    <property type="entry name" value="SLL1072 PROTEIN"/>
    <property type="match status" value="1"/>
</dbReference>
<comment type="caution">
    <text evidence="2">The sequence shown here is derived from an EMBL/GenBank/DDBJ whole genome shotgun (WGS) entry which is preliminary data.</text>
</comment>
<evidence type="ECO:0000313" key="2">
    <source>
        <dbReference type="EMBL" id="RJO76441.1"/>
    </source>
</evidence>
<dbReference type="InterPro" id="IPR008538">
    <property type="entry name" value="Uma2"/>
</dbReference>
<organism evidence="2 3">
    <name type="scientific">Nocardia panacis</name>
    <dbReference type="NCBI Taxonomy" id="2340916"/>
    <lineage>
        <taxon>Bacteria</taxon>
        <taxon>Bacillati</taxon>
        <taxon>Actinomycetota</taxon>
        <taxon>Actinomycetes</taxon>
        <taxon>Mycobacteriales</taxon>
        <taxon>Nocardiaceae</taxon>
        <taxon>Nocardia</taxon>
    </lineage>
</organism>
<accession>A0A3A4KCN7</accession>
<dbReference type="OrthoDB" id="9799703at2"/>
<dbReference type="GO" id="GO:0004519">
    <property type="term" value="F:endonuclease activity"/>
    <property type="evidence" value="ECO:0007669"/>
    <property type="project" value="UniProtKB-KW"/>
</dbReference>
<dbReference type="InterPro" id="IPR012296">
    <property type="entry name" value="Nuclease_put_TT1808"/>
</dbReference>
<dbReference type="Proteomes" id="UP000266677">
    <property type="component" value="Unassembled WGS sequence"/>
</dbReference>
<reference evidence="2 3" key="1">
    <citation type="submission" date="2018-09" db="EMBL/GenBank/DDBJ databases">
        <title>YIM PH21274 draft genome.</title>
        <authorList>
            <person name="Miao C."/>
        </authorList>
    </citation>
    <scope>NUCLEOTIDE SEQUENCE [LARGE SCALE GENOMIC DNA]</scope>
    <source>
        <strain evidence="2 3">YIM PH 21724</strain>
    </source>
</reference>
<proteinExistence type="predicted"/>
<evidence type="ECO:0000259" key="1">
    <source>
        <dbReference type="Pfam" id="PF05685"/>
    </source>
</evidence>
<keyword evidence="2" id="KW-0540">Nuclease</keyword>
<keyword evidence="2" id="KW-0255">Endonuclease</keyword>
<sequence length="197" mass="21466">MPTHAADYRRPRGGYWTAADLEHMPDDGSRYEVLNGLLVVNVAPKPRHQVLIKGLERALDAAVPSDCFAAVGVGVLVGDDEPIPDLIVCTLPFGLDDRGIPVDQVRLAVEVVSKSTTLQDHTLKPVFYAEAGIPNYWRIEINPFKGQLPNEALPVLFAYEPGVDGSYAPTHRVSAGQSVTLRNPFELTIDPGTLLPF</sequence>
<dbReference type="InterPro" id="IPR011335">
    <property type="entry name" value="Restrct_endonuc-II-like"/>
</dbReference>
<dbReference type="AlphaFoldDB" id="A0A3A4KCN7"/>
<dbReference type="EMBL" id="QZFU01000016">
    <property type="protein sequence ID" value="RJO76441.1"/>
    <property type="molecule type" value="Genomic_DNA"/>
</dbReference>